<dbReference type="InterPro" id="IPR032466">
    <property type="entry name" value="Metal_Hydrolase"/>
</dbReference>
<keyword evidence="3" id="KW-1185">Reference proteome</keyword>
<protein>
    <submittedName>
        <fullName evidence="2">Amidohydrolase family protein</fullName>
    </submittedName>
</protein>
<proteinExistence type="predicted"/>
<evidence type="ECO:0000313" key="2">
    <source>
        <dbReference type="EMBL" id="MEK8028596.1"/>
    </source>
</evidence>
<sequence length="276" mass="29602">MAFIDSHCHVIAPLDLAPMAPQRTYTPEPADITQWRDTLAPLGVSHGVLVQPSVYGTDHRVLLAALAQAQALAPLTLAGIAAVDADVGDAELDRLQAAGVRGIRLSHFEPGDPRDRGGFVRWPAFEALEPRLAERGLHLQLFTDSRLLPGLAPRLQRSRVPVVIDHMGRAPAALGARHAGLRTLAALMRDAPVWVKLSGIANISDAGPDHADARAVHEALLAAAPERLLWGSDWPHTRPGGVKPSTAALMDLFIAWTPAALRARIGWDNGRALFGF</sequence>
<comment type="caution">
    <text evidence="2">The sequence shown here is derived from an EMBL/GenBank/DDBJ whole genome shotgun (WGS) entry which is preliminary data.</text>
</comment>
<reference evidence="2 3" key="1">
    <citation type="submission" date="2024-04" db="EMBL/GenBank/DDBJ databases">
        <title>Novel species of the genus Ideonella isolated from streams.</title>
        <authorList>
            <person name="Lu H."/>
        </authorList>
    </citation>
    <scope>NUCLEOTIDE SEQUENCE [LARGE SCALE GENOMIC DNA]</scope>
    <source>
        <strain evidence="2 3">BYS139W</strain>
    </source>
</reference>
<dbReference type="Proteomes" id="UP001368500">
    <property type="component" value="Unassembled WGS sequence"/>
</dbReference>
<dbReference type="InterPro" id="IPR052358">
    <property type="entry name" value="Aro_Compnd_Degr_Hydrolases"/>
</dbReference>
<gene>
    <name evidence="2" type="ORF">AACH11_21770</name>
</gene>
<evidence type="ECO:0000313" key="3">
    <source>
        <dbReference type="Proteomes" id="UP001368500"/>
    </source>
</evidence>
<dbReference type="Gene3D" id="3.20.20.140">
    <property type="entry name" value="Metal-dependent hydrolases"/>
    <property type="match status" value="1"/>
</dbReference>
<dbReference type="PANTHER" id="PTHR35563:SF2">
    <property type="entry name" value="BARREL METAL-DEPENDENT HYDROLASE, PUTATIVE (AFU_ORTHOLOGUE AFUA_1G16240)-RELATED"/>
    <property type="match status" value="1"/>
</dbReference>
<name>A0ABU9BFL8_9BURK</name>
<organism evidence="2 3">
    <name type="scientific">Pseudaquabacterium rugosum</name>
    <dbReference type="NCBI Taxonomy" id="2984194"/>
    <lineage>
        <taxon>Bacteria</taxon>
        <taxon>Pseudomonadati</taxon>
        <taxon>Pseudomonadota</taxon>
        <taxon>Betaproteobacteria</taxon>
        <taxon>Burkholderiales</taxon>
        <taxon>Sphaerotilaceae</taxon>
        <taxon>Pseudaquabacterium</taxon>
    </lineage>
</organism>
<evidence type="ECO:0000259" key="1">
    <source>
        <dbReference type="Pfam" id="PF04909"/>
    </source>
</evidence>
<dbReference type="InterPro" id="IPR006680">
    <property type="entry name" value="Amidohydro-rel"/>
</dbReference>
<feature type="domain" description="Amidohydrolase-related" evidence="1">
    <location>
        <begin position="4"/>
        <end position="276"/>
    </location>
</feature>
<accession>A0ABU9BFL8</accession>
<dbReference type="RefSeq" id="WP_341376380.1">
    <property type="nucleotide sequence ID" value="NZ_JBBUTF010000026.1"/>
</dbReference>
<dbReference type="SUPFAM" id="SSF51556">
    <property type="entry name" value="Metallo-dependent hydrolases"/>
    <property type="match status" value="1"/>
</dbReference>
<dbReference type="PANTHER" id="PTHR35563">
    <property type="entry name" value="BARREL METAL-DEPENDENT HYDROLASE, PUTATIVE (AFU_ORTHOLOGUE AFUA_1G16240)-RELATED"/>
    <property type="match status" value="1"/>
</dbReference>
<dbReference type="Pfam" id="PF04909">
    <property type="entry name" value="Amidohydro_2"/>
    <property type="match status" value="1"/>
</dbReference>
<dbReference type="EMBL" id="JBBUTF010000026">
    <property type="protein sequence ID" value="MEK8028596.1"/>
    <property type="molecule type" value="Genomic_DNA"/>
</dbReference>